<feature type="transmembrane region" description="Helical" evidence="1">
    <location>
        <begin position="220"/>
        <end position="240"/>
    </location>
</feature>
<organism evidence="2">
    <name type="scientific">Xenorhabdus bovienii str. feltiae Moldova</name>
    <dbReference type="NCBI Taxonomy" id="1398200"/>
    <lineage>
        <taxon>Bacteria</taxon>
        <taxon>Pseudomonadati</taxon>
        <taxon>Pseudomonadota</taxon>
        <taxon>Gammaproteobacteria</taxon>
        <taxon>Enterobacterales</taxon>
        <taxon>Morganellaceae</taxon>
        <taxon>Xenorhabdus</taxon>
    </lineage>
</organism>
<proteinExistence type="predicted"/>
<feature type="transmembrane region" description="Helical" evidence="1">
    <location>
        <begin position="98"/>
        <end position="119"/>
    </location>
</feature>
<dbReference type="Proteomes" id="UP000028487">
    <property type="component" value="Unassembled WGS sequence"/>
</dbReference>
<reference evidence="2" key="1">
    <citation type="submission" date="2013-07" db="EMBL/GenBank/DDBJ databases">
        <title>Sub-species coevolution in mutualistic symbiosis.</title>
        <authorList>
            <person name="Murfin K."/>
            <person name="Klassen J."/>
            <person name="Lee M."/>
            <person name="Forst S."/>
            <person name="Stock P."/>
            <person name="Goodrich-Blair H."/>
        </authorList>
    </citation>
    <scope>NUCLEOTIDE SEQUENCE [LARGE SCALE GENOMIC DNA]</scope>
    <source>
        <strain evidence="2">Feltiae Moldova</strain>
    </source>
</reference>
<dbReference type="InterPro" id="IPR008535">
    <property type="entry name" value="DUF817"/>
</dbReference>
<feature type="transmembrane region" description="Helical" evidence="1">
    <location>
        <begin position="163"/>
        <end position="183"/>
    </location>
</feature>
<keyword evidence="1" id="KW-0812">Transmembrane</keyword>
<name>A0A077NQN7_XENBV</name>
<protein>
    <recommendedName>
        <fullName evidence="3">DUF817 domain-containing protein</fullName>
    </recommendedName>
</protein>
<accession>A0A077NQN7</accession>
<keyword evidence="1" id="KW-0472">Membrane</keyword>
<dbReference type="PIRSF" id="PIRSF009141">
    <property type="entry name" value="UCP009141"/>
    <property type="match status" value="1"/>
</dbReference>
<feature type="transmembrane region" description="Helical" evidence="1">
    <location>
        <begin position="260"/>
        <end position="280"/>
    </location>
</feature>
<feature type="transmembrane region" description="Helical" evidence="1">
    <location>
        <begin position="68"/>
        <end position="86"/>
    </location>
</feature>
<evidence type="ECO:0008006" key="3">
    <source>
        <dbReference type="Google" id="ProtNLM"/>
    </source>
</evidence>
<evidence type="ECO:0000313" key="2">
    <source>
        <dbReference type="EMBL" id="CDH00006.1"/>
    </source>
</evidence>
<feature type="transmembrane region" description="Helical" evidence="1">
    <location>
        <begin position="36"/>
        <end position="62"/>
    </location>
</feature>
<feature type="transmembrane region" description="Helical" evidence="1">
    <location>
        <begin position="131"/>
        <end position="151"/>
    </location>
</feature>
<dbReference type="HOGENOM" id="CLU_070515_1_0_6"/>
<dbReference type="Pfam" id="PF05675">
    <property type="entry name" value="DUF817"/>
    <property type="match status" value="1"/>
</dbReference>
<evidence type="ECO:0000256" key="1">
    <source>
        <dbReference type="SAM" id="Phobius"/>
    </source>
</evidence>
<sequence length="288" mass="33413">MESMCQRLNVLRKVDNLLMAHKPNNSTGVKRFILEFLFFGLINARSCLFAGFFFLALFLVPAKGIMGIPRYDVLLVFAVTFQALLIRLKLETWDELKAICVFHLVGFMMELFKTSASISSWQYPDAAFTKLWGVPLFTGFMYAAVGSYIIQSWRFFKVRIEHYPTYWMATLVALAIYINFFSHHYIDDYRWYLTAFIFGLYARGTIFYTPLDQECRMPLLLAFILIGFFIWLAENFGTFFGIWQYPNQLGAWSVVHAGKWGAWSLLVVVTFTIVVHLKHIKANVAIAR</sequence>
<feature type="transmembrane region" description="Helical" evidence="1">
    <location>
        <begin position="189"/>
        <end position="208"/>
    </location>
</feature>
<dbReference type="EMBL" id="CBSV010000033">
    <property type="protein sequence ID" value="CDH00006.1"/>
    <property type="molecule type" value="Genomic_DNA"/>
</dbReference>
<dbReference type="AlphaFoldDB" id="A0A077NQN7"/>
<comment type="caution">
    <text evidence="2">The sequence shown here is derived from an EMBL/GenBank/DDBJ whole genome shotgun (WGS) entry which is preliminary data.</text>
</comment>
<keyword evidence="1" id="KW-1133">Transmembrane helix</keyword>
<gene>
    <name evidence="2" type="ORF">XBFM1_1280002</name>
</gene>